<organism evidence="10 11">
    <name type="scientific">Crassostrea virginica</name>
    <name type="common">Eastern oyster</name>
    <dbReference type="NCBI Taxonomy" id="6565"/>
    <lineage>
        <taxon>Eukaryota</taxon>
        <taxon>Metazoa</taxon>
        <taxon>Spiralia</taxon>
        <taxon>Lophotrochozoa</taxon>
        <taxon>Mollusca</taxon>
        <taxon>Bivalvia</taxon>
        <taxon>Autobranchia</taxon>
        <taxon>Pteriomorphia</taxon>
        <taxon>Ostreida</taxon>
        <taxon>Ostreoidea</taxon>
        <taxon>Ostreidae</taxon>
        <taxon>Crassostrea</taxon>
    </lineage>
</organism>
<keyword evidence="3 9" id="KW-0812">Transmembrane</keyword>
<name>A0A8B8BH02_CRAVI</name>
<evidence type="ECO:0000313" key="10">
    <source>
        <dbReference type="Proteomes" id="UP000694844"/>
    </source>
</evidence>
<evidence type="ECO:0000256" key="7">
    <source>
        <dbReference type="ARBA" id="ARBA00023242"/>
    </source>
</evidence>
<dbReference type="Pfam" id="PF10225">
    <property type="entry name" value="NEMP"/>
    <property type="match status" value="1"/>
</dbReference>
<keyword evidence="5 9" id="KW-1133">Transmembrane helix</keyword>
<dbReference type="PANTHER" id="PTHR13598:SF1">
    <property type="entry name" value="AT07567P-RELATED"/>
    <property type="match status" value="1"/>
</dbReference>
<keyword evidence="4" id="KW-0732">Signal</keyword>
<evidence type="ECO:0000256" key="6">
    <source>
        <dbReference type="ARBA" id="ARBA00023136"/>
    </source>
</evidence>
<reference evidence="11" key="2">
    <citation type="submission" date="2025-08" db="UniProtKB">
        <authorList>
            <consortium name="RefSeq"/>
        </authorList>
    </citation>
    <scope>IDENTIFICATION</scope>
    <source>
        <tissue evidence="11">Whole sample</tissue>
    </source>
</reference>
<feature type="transmembrane region" description="Helical" evidence="9">
    <location>
        <begin position="180"/>
        <end position="200"/>
    </location>
</feature>
<feature type="transmembrane region" description="Helical" evidence="9">
    <location>
        <begin position="212"/>
        <end position="231"/>
    </location>
</feature>
<keyword evidence="6 9" id="KW-0472">Membrane</keyword>
<dbReference type="PANTHER" id="PTHR13598">
    <property type="entry name" value="AT07567P-RELATED"/>
    <property type="match status" value="1"/>
</dbReference>
<keyword evidence="7" id="KW-0539">Nucleus</keyword>
<dbReference type="AlphaFoldDB" id="A0A8B8BH02"/>
<evidence type="ECO:0000313" key="11">
    <source>
        <dbReference type="RefSeq" id="XP_022302645.1"/>
    </source>
</evidence>
<proteinExistence type="inferred from homology"/>
<feature type="transmembrane region" description="Helical" evidence="9">
    <location>
        <begin position="246"/>
        <end position="266"/>
    </location>
</feature>
<keyword evidence="10" id="KW-1185">Reference proteome</keyword>
<feature type="transmembrane region" description="Helical" evidence="9">
    <location>
        <begin position="155"/>
        <end position="174"/>
    </location>
</feature>
<dbReference type="InterPro" id="IPR019358">
    <property type="entry name" value="NEMP_fam"/>
</dbReference>
<reference evidence="10" key="1">
    <citation type="submission" date="2024-06" db="UniProtKB">
        <authorList>
            <consortium name="RefSeq"/>
        </authorList>
    </citation>
    <scope>NUCLEOTIDE SEQUENCE [LARGE SCALE GENOMIC DNA]</scope>
</reference>
<evidence type="ECO:0000256" key="5">
    <source>
        <dbReference type="ARBA" id="ARBA00022989"/>
    </source>
</evidence>
<comment type="subcellular location">
    <subcellularLocation>
        <location evidence="1">Nucleus inner membrane</location>
        <topology evidence="1">Multi-pass membrane protein</topology>
        <orientation evidence="1">Nucleoplasmic side</orientation>
    </subcellularLocation>
</comment>
<evidence type="ECO:0000256" key="1">
    <source>
        <dbReference type="ARBA" id="ARBA00004575"/>
    </source>
</evidence>
<feature type="region of interest" description="Disordered" evidence="8">
    <location>
        <begin position="403"/>
        <end position="465"/>
    </location>
</feature>
<evidence type="ECO:0000256" key="3">
    <source>
        <dbReference type="ARBA" id="ARBA00022692"/>
    </source>
</evidence>
<dbReference type="OrthoDB" id="509138at2759"/>
<evidence type="ECO:0000256" key="9">
    <source>
        <dbReference type="SAM" id="Phobius"/>
    </source>
</evidence>
<evidence type="ECO:0000256" key="2">
    <source>
        <dbReference type="ARBA" id="ARBA00005748"/>
    </source>
</evidence>
<accession>A0A8B8BH02</accession>
<comment type="similarity">
    <text evidence="2">Belongs to the NEMP family.</text>
</comment>
<gene>
    <name evidence="11" type="primary">LOC111110435</name>
</gene>
<protein>
    <submittedName>
        <fullName evidence="11">Nuclear envelope integral membrane protein 1-like</fullName>
    </submittedName>
</protein>
<dbReference type="KEGG" id="cvn:111110435"/>
<dbReference type="RefSeq" id="XP_022302645.1">
    <property type="nucleotide sequence ID" value="XM_022446937.1"/>
</dbReference>
<evidence type="ECO:0000256" key="8">
    <source>
        <dbReference type="SAM" id="MobiDB-lite"/>
    </source>
</evidence>
<feature type="transmembrane region" description="Helical" evidence="9">
    <location>
        <begin position="6"/>
        <end position="26"/>
    </location>
</feature>
<evidence type="ECO:0000256" key="4">
    <source>
        <dbReference type="ARBA" id="ARBA00022729"/>
    </source>
</evidence>
<dbReference type="Proteomes" id="UP000694844">
    <property type="component" value="Chromosome 1"/>
</dbReference>
<feature type="compositionally biased region" description="Pro residues" evidence="8">
    <location>
        <begin position="454"/>
        <end position="465"/>
    </location>
</feature>
<dbReference type="GO" id="GO:0005637">
    <property type="term" value="C:nuclear inner membrane"/>
    <property type="evidence" value="ECO:0007669"/>
    <property type="project" value="UniProtKB-SubCell"/>
</dbReference>
<dbReference type="GeneID" id="111110435"/>
<sequence>MAANLFWSPFTLVLVSFCITLTVAGCSQNTADCVKLCSDRTAVYVDVDNEECCWKIFCFNGLPRSILFLLVNPVLKVKFNGTLPTKFIAVKGGNEEEVQAQKHSYNLVFSILQWLRLAAQRDVEEIPFAAFNQSCIGVHSDVPFKADLFIKNLEPWLLAYLGFGIILFLSAESWSHNVKLHYGFGVSLGVLASILVLLFTINRMFPQSLKKVGYMLMAMGCSGYLYFWTYITRNIMDSSSTILFNYWPWIMGYFIISAVVSFAVCYRYGPLTEPRTLNLIKWMLQFVALVFIYNGTQILEASIAIIVTLLTLYNIPPSVFDNRYTRFIRYKIFKPKIRLLSEEEYQEQGIRETRKALEELKSFCQSPECDAWKTMSRLRSPGRFADFVMGKSWHVTDDELLEYDSGPEVGLPEDSEEEMPVPTENNPPDSSREDIELEGNITEDTSDQSIEGPPLTPPLAVPPRD</sequence>